<evidence type="ECO:0000256" key="5">
    <source>
        <dbReference type="ARBA" id="ARBA00022939"/>
    </source>
</evidence>
<evidence type="ECO:0000256" key="3">
    <source>
        <dbReference type="ARBA" id="ARBA00022490"/>
    </source>
</evidence>
<keyword evidence="4 6" id="KW-0808">Transferase</keyword>
<comment type="subcellular location">
    <subcellularLocation>
        <location evidence="1">Cytoplasm</location>
    </subcellularLocation>
</comment>
<evidence type="ECO:0000256" key="1">
    <source>
        <dbReference type="ARBA" id="ARBA00004496"/>
    </source>
</evidence>
<proteinExistence type="inferred from homology"/>
<reference evidence="8" key="3">
    <citation type="submission" date="2025-09" db="UniProtKB">
        <authorList>
            <consortium name="Ensembl"/>
        </authorList>
    </citation>
    <scope>IDENTIFICATION</scope>
</reference>
<keyword evidence="9" id="KW-1185">Reference proteome</keyword>
<reference evidence="8" key="2">
    <citation type="submission" date="2025-08" db="UniProtKB">
        <authorList>
            <consortium name="Ensembl"/>
        </authorList>
    </citation>
    <scope>IDENTIFICATION</scope>
</reference>
<dbReference type="SUPFAM" id="SSF52540">
    <property type="entry name" value="P-loop containing nucleoside triphosphate hydrolases"/>
    <property type="match status" value="1"/>
</dbReference>
<evidence type="ECO:0000256" key="6">
    <source>
        <dbReference type="RuleBase" id="RU361155"/>
    </source>
</evidence>
<dbReference type="InterPro" id="IPR027417">
    <property type="entry name" value="P-loop_NTPase"/>
</dbReference>
<evidence type="ECO:0000313" key="9">
    <source>
        <dbReference type="Proteomes" id="UP000028760"/>
    </source>
</evidence>
<evidence type="ECO:0000256" key="4">
    <source>
        <dbReference type="ARBA" id="ARBA00022679"/>
    </source>
</evidence>
<name>A0A096LPQ3_POEFO</name>
<dbReference type="EMBL" id="AYCK01000834">
    <property type="status" value="NOT_ANNOTATED_CDS"/>
    <property type="molecule type" value="Genomic_DNA"/>
</dbReference>
<protein>
    <recommendedName>
        <fullName evidence="6">Sulfotransferase</fullName>
        <ecNumber evidence="6">2.8.2.-</ecNumber>
    </recommendedName>
</protein>
<keyword evidence="5" id="KW-0128">Catecholamine metabolism</keyword>
<evidence type="ECO:0000256" key="2">
    <source>
        <dbReference type="ARBA" id="ARBA00005771"/>
    </source>
</evidence>
<accession>A0A096LPQ3</accession>
<dbReference type="Pfam" id="PF00685">
    <property type="entry name" value="Sulfotransfer_1"/>
    <property type="match status" value="1"/>
</dbReference>
<dbReference type="EC" id="2.8.2.-" evidence="6"/>
<organism evidence="8 9">
    <name type="scientific">Poecilia formosa</name>
    <name type="common">Amazon molly</name>
    <name type="synonym">Limia formosa</name>
    <dbReference type="NCBI Taxonomy" id="48698"/>
    <lineage>
        <taxon>Eukaryota</taxon>
        <taxon>Metazoa</taxon>
        <taxon>Chordata</taxon>
        <taxon>Craniata</taxon>
        <taxon>Vertebrata</taxon>
        <taxon>Euteleostomi</taxon>
        <taxon>Actinopterygii</taxon>
        <taxon>Neopterygii</taxon>
        <taxon>Teleostei</taxon>
        <taxon>Neoteleostei</taxon>
        <taxon>Acanthomorphata</taxon>
        <taxon>Ovalentaria</taxon>
        <taxon>Atherinomorphae</taxon>
        <taxon>Cyprinodontiformes</taxon>
        <taxon>Poeciliidae</taxon>
        <taxon>Poeciliinae</taxon>
        <taxon>Poecilia</taxon>
    </lineage>
</organism>
<dbReference type="FunFam" id="3.40.50.300:FF:000433">
    <property type="entry name" value="Estrogen sulfotransferase"/>
    <property type="match status" value="1"/>
</dbReference>
<evidence type="ECO:0000313" key="8">
    <source>
        <dbReference type="Ensembl" id="ENSPFOP00000021144.1"/>
    </source>
</evidence>
<dbReference type="GO" id="GO:0006805">
    <property type="term" value="P:xenobiotic metabolic process"/>
    <property type="evidence" value="ECO:0007669"/>
    <property type="project" value="UniProtKB-ARBA"/>
</dbReference>
<dbReference type="AlphaFoldDB" id="A0A096LPQ3"/>
<dbReference type="Ensembl" id="ENSPFOT00000023191.1">
    <property type="protein sequence ID" value="ENSPFOP00000021144.1"/>
    <property type="gene ID" value="ENSPFOG00000018827.2"/>
</dbReference>
<dbReference type="GO" id="GO:0005737">
    <property type="term" value="C:cytoplasm"/>
    <property type="evidence" value="ECO:0007669"/>
    <property type="project" value="UniProtKB-SubCell"/>
</dbReference>
<keyword evidence="3" id="KW-0963">Cytoplasm</keyword>
<comment type="similarity">
    <text evidence="2 6">Belongs to the sulfotransferase 1 family.</text>
</comment>
<dbReference type="InterPro" id="IPR000863">
    <property type="entry name" value="Sulfotransferase_dom"/>
</dbReference>
<dbReference type="GO" id="GO:0006584">
    <property type="term" value="P:catecholamine metabolic process"/>
    <property type="evidence" value="ECO:0007669"/>
    <property type="project" value="UniProtKB-KW"/>
</dbReference>
<dbReference type="PANTHER" id="PTHR11783">
    <property type="entry name" value="SULFOTRANSFERASE SULT"/>
    <property type="match status" value="1"/>
</dbReference>
<dbReference type="GO" id="GO:0008146">
    <property type="term" value="F:sulfotransferase activity"/>
    <property type="evidence" value="ECO:0007669"/>
    <property type="project" value="InterPro"/>
</dbReference>
<feature type="domain" description="Sulfotransferase" evidence="7">
    <location>
        <begin position="43"/>
        <end position="290"/>
    </location>
</feature>
<dbReference type="EMBL" id="AYCK01000833">
    <property type="status" value="NOT_ANNOTATED_CDS"/>
    <property type="molecule type" value="Genomic_DNA"/>
</dbReference>
<evidence type="ECO:0000259" key="7">
    <source>
        <dbReference type="Pfam" id="PF00685"/>
    </source>
</evidence>
<dbReference type="GeneTree" id="ENSGT00940000164900"/>
<dbReference type="Gene3D" id="3.40.50.300">
    <property type="entry name" value="P-loop containing nucleotide triphosphate hydrolases"/>
    <property type="match status" value="1"/>
</dbReference>
<reference evidence="9" key="1">
    <citation type="submission" date="2013-10" db="EMBL/GenBank/DDBJ databases">
        <authorList>
            <person name="Schartl M."/>
            <person name="Warren W."/>
        </authorList>
    </citation>
    <scope>NUCLEOTIDE SEQUENCE [LARGE SCALE GENOMIC DNA]</scope>
    <source>
        <strain evidence="9">female</strain>
    </source>
</reference>
<sequence>KSKHLWGTMTEADLYTLYKGVYVPNGVHTPESLKYYEEFTFRPDDVVIVTYPKSGTTWMQEILPLILSGGDPASVETLPNWDRVPWLEETRASSLKLEERPSPRLFTTHFHYNMMPPSFFQVKPKVVYVMRNPKDVFTSAFHYYNISSFLVKPGSQSEFLQKFLTGKAVIFGSWFDHVKGWLNAKEELQIMYISYEEMIKQDLNDSVSRIAQFLGKSLEPDVLKKIADKCLFKNMKNNPMSNYSVVPQEFMDQTKTQFLRKGVAGDWRNLLTPEEAQHFDAVFKEKMKDVNYKFNW</sequence>
<dbReference type="Proteomes" id="UP000028760">
    <property type="component" value="Unassembled WGS sequence"/>
</dbReference>